<comment type="caution">
    <text evidence="2">The sequence shown here is derived from an EMBL/GenBank/DDBJ whole genome shotgun (WGS) entry which is preliminary data.</text>
</comment>
<dbReference type="AlphaFoldDB" id="A0AAD5TX87"/>
<dbReference type="Proteomes" id="UP001211065">
    <property type="component" value="Unassembled WGS sequence"/>
</dbReference>
<organism evidence="2 3">
    <name type="scientific">Clydaea vesicula</name>
    <dbReference type="NCBI Taxonomy" id="447962"/>
    <lineage>
        <taxon>Eukaryota</taxon>
        <taxon>Fungi</taxon>
        <taxon>Fungi incertae sedis</taxon>
        <taxon>Chytridiomycota</taxon>
        <taxon>Chytridiomycota incertae sedis</taxon>
        <taxon>Chytridiomycetes</taxon>
        <taxon>Lobulomycetales</taxon>
        <taxon>Lobulomycetaceae</taxon>
        <taxon>Clydaea</taxon>
    </lineage>
</organism>
<keyword evidence="3" id="KW-1185">Reference proteome</keyword>
<sequence>MINKYVLGGLLGAAVVGTFLWNDEEFCNDVKALWSKTKERYKLKLQESFIKEKLYDVERNDSINRPELDKDFEELSKKIESLPIYETKCSQNIECFPEESSNAIPSLPQTNVLLSEHNISDGLREDISNDVDERNQKIINNDVGAVKIESEGNQGTVETESEFSNISEILSIEDNTQTIINTAEHDSVRLIGLDVRKTPSSADSVTSSELFLLAESHSQLNPNIYTQNPELVRSYSTESSVASDDSYENISTSSLVGSDEWQNLSDLGN</sequence>
<proteinExistence type="predicted"/>
<reference evidence="2" key="1">
    <citation type="submission" date="2020-05" db="EMBL/GenBank/DDBJ databases">
        <title>Phylogenomic resolution of chytrid fungi.</title>
        <authorList>
            <person name="Stajich J.E."/>
            <person name="Amses K."/>
            <person name="Simmons R."/>
            <person name="Seto K."/>
            <person name="Myers J."/>
            <person name="Bonds A."/>
            <person name="Quandt C.A."/>
            <person name="Barry K."/>
            <person name="Liu P."/>
            <person name="Grigoriev I."/>
            <person name="Longcore J.E."/>
            <person name="James T.Y."/>
        </authorList>
    </citation>
    <scope>NUCLEOTIDE SEQUENCE</scope>
    <source>
        <strain evidence="2">JEL0476</strain>
    </source>
</reference>
<evidence type="ECO:0000256" key="1">
    <source>
        <dbReference type="SAM" id="SignalP"/>
    </source>
</evidence>
<accession>A0AAD5TX87</accession>
<protein>
    <submittedName>
        <fullName evidence="2">Uncharacterized protein</fullName>
    </submittedName>
</protein>
<feature type="chain" id="PRO_5041928172" evidence="1">
    <location>
        <begin position="19"/>
        <end position="269"/>
    </location>
</feature>
<evidence type="ECO:0000313" key="3">
    <source>
        <dbReference type="Proteomes" id="UP001211065"/>
    </source>
</evidence>
<feature type="signal peptide" evidence="1">
    <location>
        <begin position="1"/>
        <end position="18"/>
    </location>
</feature>
<dbReference type="EMBL" id="JADGJW010000720">
    <property type="protein sequence ID" value="KAJ3213354.1"/>
    <property type="molecule type" value="Genomic_DNA"/>
</dbReference>
<gene>
    <name evidence="2" type="ORF">HK099_007448</name>
</gene>
<evidence type="ECO:0000313" key="2">
    <source>
        <dbReference type="EMBL" id="KAJ3213354.1"/>
    </source>
</evidence>
<name>A0AAD5TX87_9FUNG</name>
<keyword evidence="1" id="KW-0732">Signal</keyword>